<evidence type="ECO:0000313" key="3">
    <source>
        <dbReference type="EMBL" id="KAK9859863.1"/>
    </source>
</evidence>
<dbReference type="Proteomes" id="UP001485043">
    <property type="component" value="Unassembled WGS sequence"/>
</dbReference>
<feature type="region of interest" description="Disordered" evidence="1">
    <location>
        <begin position="1"/>
        <end position="27"/>
    </location>
</feature>
<sequence>MGQSLGRGGVVENGPDQPVTPAGNPLPSILHTEISARQLGTGRLIMVGDVHGCCDELRCLLRQCVFKQGTDTLIFNGDMINKGPKSSEVIDYIRSLGALAVRGNQDDKALAEWIQWKSGSSLKAHSWLEQLGEDRAQWLGQLPFSISIPSYQVAVVHAGMVPGVPLEKQSLETLTEIRTMPDPNSTASGEMQPSSTGEGTGGSKDAGQAELPASTLAAAMAGSSQPQSCPASRI</sequence>
<feature type="domain" description="Calcineurin-like phosphoesterase" evidence="2">
    <location>
        <begin position="43"/>
        <end position="181"/>
    </location>
</feature>
<evidence type="ECO:0000313" key="4">
    <source>
        <dbReference type="Proteomes" id="UP001485043"/>
    </source>
</evidence>
<dbReference type="GO" id="GO:0000298">
    <property type="term" value="F:endopolyphosphatase activity"/>
    <property type="evidence" value="ECO:0007669"/>
    <property type="project" value="TreeGrafter"/>
</dbReference>
<comment type="caution">
    <text evidence="3">The sequence shown here is derived from an EMBL/GenBank/DDBJ whole genome shotgun (WGS) entry which is preliminary data.</text>
</comment>
<dbReference type="PANTHER" id="PTHR42850:SF4">
    <property type="entry name" value="ZINC-DEPENDENT ENDOPOLYPHOSPHATASE"/>
    <property type="match status" value="1"/>
</dbReference>
<gene>
    <name evidence="3" type="ORF">WJX84_004032</name>
</gene>
<name>A0AAW1SU28_9CHLO</name>
<keyword evidence="4" id="KW-1185">Reference proteome</keyword>
<dbReference type="AlphaFoldDB" id="A0AAW1SU28"/>
<organism evidence="3 4">
    <name type="scientific">Apatococcus fuscideae</name>
    <dbReference type="NCBI Taxonomy" id="2026836"/>
    <lineage>
        <taxon>Eukaryota</taxon>
        <taxon>Viridiplantae</taxon>
        <taxon>Chlorophyta</taxon>
        <taxon>core chlorophytes</taxon>
        <taxon>Trebouxiophyceae</taxon>
        <taxon>Chlorellales</taxon>
        <taxon>Chlorellaceae</taxon>
        <taxon>Apatococcus</taxon>
    </lineage>
</organism>
<dbReference type="EMBL" id="JALJOV010000859">
    <property type="protein sequence ID" value="KAK9859863.1"/>
    <property type="molecule type" value="Genomic_DNA"/>
</dbReference>
<feature type="compositionally biased region" description="Polar residues" evidence="1">
    <location>
        <begin position="182"/>
        <end position="197"/>
    </location>
</feature>
<evidence type="ECO:0000256" key="1">
    <source>
        <dbReference type="SAM" id="MobiDB-lite"/>
    </source>
</evidence>
<dbReference type="Gene3D" id="3.60.21.10">
    <property type="match status" value="1"/>
</dbReference>
<accession>A0AAW1SU28</accession>
<dbReference type="PANTHER" id="PTHR42850">
    <property type="entry name" value="METALLOPHOSPHOESTERASE"/>
    <property type="match status" value="1"/>
</dbReference>
<dbReference type="InterPro" id="IPR029052">
    <property type="entry name" value="Metallo-depent_PP-like"/>
</dbReference>
<dbReference type="GO" id="GO:0016791">
    <property type="term" value="F:phosphatase activity"/>
    <property type="evidence" value="ECO:0007669"/>
    <property type="project" value="TreeGrafter"/>
</dbReference>
<proteinExistence type="predicted"/>
<dbReference type="InterPro" id="IPR004843">
    <property type="entry name" value="Calcineurin-like_PHP"/>
</dbReference>
<protein>
    <recommendedName>
        <fullName evidence="2">Calcineurin-like phosphoesterase domain-containing protein</fullName>
    </recommendedName>
</protein>
<feature type="compositionally biased region" description="Polar residues" evidence="1">
    <location>
        <begin position="222"/>
        <end position="234"/>
    </location>
</feature>
<feature type="compositionally biased region" description="Gly residues" evidence="1">
    <location>
        <begin position="1"/>
        <end position="11"/>
    </location>
</feature>
<reference evidence="3 4" key="1">
    <citation type="journal article" date="2024" name="Nat. Commun.">
        <title>Phylogenomics reveals the evolutionary origins of lichenization in chlorophyte algae.</title>
        <authorList>
            <person name="Puginier C."/>
            <person name="Libourel C."/>
            <person name="Otte J."/>
            <person name="Skaloud P."/>
            <person name="Haon M."/>
            <person name="Grisel S."/>
            <person name="Petersen M."/>
            <person name="Berrin J.G."/>
            <person name="Delaux P.M."/>
            <person name="Dal Grande F."/>
            <person name="Keller J."/>
        </authorList>
    </citation>
    <scope>NUCLEOTIDE SEQUENCE [LARGE SCALE GENOMIC DNA]</scope>
    <source>
        <strain evidence="3 4">SAG 2523</strain>
    </source>
</reference>
<dbReference type="InterPro" id="IPR050126">
    <property type="entry name" value="Ap4A_hydrolase"/>
</dbReference>
<dbReference type="GO" id="GO:0006798">
    <property type="term" value="P:polyphosphate catabolic process"/>
    <property type="evidence" value="ECO:0007669"/>
    <property type="project" value="TreeGrafter"/>
</dbReference>
<evidence type="ECO:0000259" key="2">
    <source>
        <dbReference type="Pfam" id="PF00149"/>
    </source>
</evidence>
<dbReference type="Pfam" id="PF00149">
    <property type="entry name" value="Metallophos"/>
    <property type="match status" value="1"/>
</dbReference>
<dbReference type="SUPFAM" id="SSF56300">
    <property type="entry name" value="Metallo-dependent phosphatases"/>
    <property type="match status" value="1"/>
</dbReference>
<feature type="region of interest" description="Disordered" evidence="1">
    <location>
        <begin position="179"/>
        <end position="234"/>
    </location>
</feature>
<dbReference type="GO" id="GO:0005737">
    <property type="term" value="C:cytoplasm"/>
    <property type="evidence" value="ECO:0007669"/>
    <property type="project" value="TreeGrafter"/>
</dbReference>